<organism evidence="2">
    <name type="scientific">marine sediment metagenome</name>
    <dbReference type="NCBI Taxonomy" id="412755"/>
    <lineage>
        <taxon>unclassified sequences</taxon>
        <taxon>metagenomes</taxon>
        <taxon>ecological metagenomes</taxon>
    </lineage>
</organism>
<protein>
    <recommendedName>
        <fullName evidence="1">Helicase HerA central domain-containing protein</fullName>
    </recommendedName>
</protein>
<dbReference type="Gene3D" id="3.40.50.300">
    <property type="entry name" value="P-loop containing nucleotide triphosphate hydrolases"/>
    <property type="match status" value="2"/>
</dbReference>
<dbReference type="SUPFAM" id="SSF52540">
    <property type="entry name" value="P-loop containing nucleoside triphosphate hydrolases"/>
    <property type="match status" value="1"/>
</dbReference>
<proteinExistence type="predicted"/>
<dbReference type="InterPro" id="IPR002789">
    <property type="entry name" value="HerA_central"/>
</dbReference>
<accession>A0A0F9S156</accession>
<name>A0A0F9S156_9ZZZZ</name>
<dbReference type="InterPro" id="IPR027417">
    <property type="entry name" value="P-loop_NTPase"/>
</dbReference>
<gene>
    <name evidence="2" type="ORF">LCGC14_0829910</name>
</gene>
<feature type="non-terminal residue" evidence="2">
    <location>
        <position position="1"/>
    </location>
</feature>
<dbReference type="EMBL" id="LAZR01002375">
    <property type="protein sequence ID" value="KKN30866.1"/>
    <property type="molecule type" value="Genomic_DNA"/>
</dbReference>
<sequence>KHNFFLSLKDLEKHMFICGATGTGKTNFLQHLLMNFTKYYRIPFMLVEFKGEYHFLQKEIENLIIIRPGENFSINIFNPEGARPEIHAERIFNILKSGKLLDENVDFSPQMEKVLVEILIKVCKNKKFQSWEGFFKYCKGYAINKKNEIPMLSQTLISITNRIRRFSLGSLKTLFDTDNNLKVSELFNRNVLIDLSSIIRLGGEKEDALFFLNMVLKYLWDKNLARGAFNFQGIKHITIVEDAQYFAPKNLTRQNKLTTYLEDIALLQRGTGECLISLATHPDISEEILANCGVLICFKTHMEKEFLCKLLNLDMDNEDYLSILEEGQCIVRVNSIKRPFLLSVPLIKRKSLDISEINKKNQLILKKRGFKGDIQERSKSQTLKPCYKNFETNVNLLNNSIERNSFSNLKTYLSHLYKLEKKKE</sequence>
<feature type="domain" description="Helicase HerA central" evidence="1">
    <location>
        <begin position="6"/>
        <end position="78"/>
    </location>
</feature>
<dbReference type="PANTHER" id="PTHR42957:SF1">
    <property type="entry name" value="HELICASE MJ1565-RELATED"/>
    <property type="match status" value="1"/>
</dbReference>
<dbReference type="InterPro" id="IPR008571">
    <property type="entry name" value="HerA-like"/>
</dbReference>
<dbReference type="AlphaFoldDB" id="A0A0F9S156"/>
<dbReference type="Pfam" id="PF01935">
    <property type="entry name" value="DUF87"/>
    <property type="match status" value="1"/>
</dbReference>
<evidence type="ECO:0000313" key="2">
    <source>
        <dbReference type="EMBL" id="KKN30866.1"/>
    </source>
</evidence>
<evidence type="ECO:0000259" key="1">
    <source>
        <dbReference type="Pfam" id="PF01935"/>
    </source>
</evidence>
<reference evidence="2" key="1">
    <citation type="journal article" date="2015" name="Nature">
        <title>Complex archaea that bridge the gap between prokaryotes and eukaryotes.</title>
        <authorList>
            <person name="Spang A."/>
            <person name="Saw J.H."/>
            <person name="Jorgensen S.L."/>
            <person name="Zaremba-Niedzwiedzka K."/>
            <person name="Martijn J."/>
            <person name="Lind A.E."/>
            <person name="van Eijk R."/>
            <person name="Schleper C."/>
            <person name="Guy L."/>
            <person name="Ettema T.J."/>
        </authorList>
    </citation>
    <scope>NUCLEOTIDE SEQUENCE</scope>
</reference>
<comment type="caution">
    <text evidence="2">The sequence shown here is derived from an EMBL/GenBank/DDBJ whole genome shotgun (WGS) entry which is preliminary data.</text>
</comment>
<dbReference type="PANTHER" id="PTHR42957">
    <property type="entry name" value="HELICASE MJ1565-RELATED"/>
    <property type="match status" value="1"/>
</dbReference>